<name>A0A1U7CVT6_9BACT</name>
<proteinExistence type="predicted"/>
<evidence type="ECO:0000313" key="2">
    <source>
        <dbReference type="Proteomes" id="UP000186309"/>
    </source>
</evidence>
<dbReference type="OrthoDB" id="266517at2"/>
<protein>
    <submittedName>
        <fullName evidence="1">Uncharacterized protein</fullName>
    </submittedName>
</protein>
<dbReference type="AlphaFoldDB" id="A0A1U7CVT6"/>
<dbReference type="InterPro" id="IPR047750">
    <property type="entry name" value="YdjY-like"/>
</dbReference>
<dbReference type="EMBL" id="CP019082">
    <property type="protein sequence ID" value="APW63016.1"/>
    <property type="molecule type" value="Genomic_DNA"/>
</dbReference>
<gene>
    <name evidence="1" type="ORF">BSF38_04574</name>
</gene>
<evidence type="ECO:0000313" key="1">
    <source>
        <dbReference type="EMBL" id="APW63016.1"/>
    </source>
</evidence>
<dbReference type="KEGG" id="pbor:BSF38_04574"/>
<dbReference type="Proteomes" id="UP000186309">
    <property type="component" value="Chromosome"/>
</dbReference>
<dbReference type="RefSeq" id="WP_076349428.1">
    <property type="nucleotide sequence ID" value="NZ_CP019082.1"/>
</dbReference>
<dbReference type="NCBIfam" id="NF040466">
    <property type="entry name" value="ydjY_domain"/>
    <property type="match status" value="1"/>
</dbReference>
<organism evidence="1 2">
    <name type="scientific">Paludisphaera borealis</name>
    <dbReference type="NCBI Taxonomy" id="1387353"/>
    <lineage>
        <taxon>Bacteria</taxon>
        <taxon>Pseudomonadati</taxon>
        <taxon>Planctomycetota</taxon>
        <taxon>Planctomycetia</taxon>
        <taxon>Isosphaerales</taxon>
        <taxon>Isosphaeraceae</taxon>
        <taxon>Paludisphaera</taxon>
    </lineage>
</organism>
<keyword evidence="2" id="KW-1185">Reference proteome</keyword>
<accession>A0A1U7CVT6</accession>
<sequence length="236" mass="25553">MSTLLAIGLLAVFPQQQDAPPIAADAAAIRGVVIDTKNGEVAFGATVQHPTGKPCIDAWGQRPQAFVGTRVAGGKPSEFADHFVFLTDADVEDVYRGLAEVGLQIDKHVSRAEGKKVAGREYLKGDPVAIVVTWKENGKWVEKPYESFVKQKVVVDGKEVVKPWTPKWVFHGSGVIHKEATGCIACPCDCPGGLIADVRNPIFDPMPTVFFDLKSAPPKGTKVIVKIRPDYQPKKP</sequence>
<reference evidence="2" key="1">
    <citation type="submission" date="2016-12" db="EMBL/GenBank/DDBJ databases">
        <title>Comparative genomics of four Isosphaeraceae planctomycetes: a common pool of plasmids and glycoside hydrolase genes.</title>
        <authorList>
            <person name="Ivanova A."/>
        </authorList>
    </citation>
    <scope>NUCLEOTIDE SEQUENCE [LARGE SCALE GENOMIC DNA]</scope>
    <source>
        <strain evidence="2">PX4</strain>
    </source>
</reference>